<geneLocation type="plasmid" evidence="8">
    <name>pcblh4a</name>
</geneLocation>
<dbReference type="CDD" id="cd03224">
    <property type="entry name" value="ABC_TM1139_LivF_branched"/>
    <property type="match status" value="1"/>
</dbReference>
<dbReference type="GO" id="GO:0005524">
    <property type="term" value="F:ATP binding"/>
    <property type="evidence" value="ECO:0007669"/>
    <property type="project" value="UniProtKB-KW"/>
</dbReference>
<dbReference type="OrthoDB" id="9806149at2"/>
<keyword evidence="4 7" id="KW-0067">ATP-binding</keyword>
<dbReference type="AlphaFoldDB" id="A0A2R4LXY7"/>
<sequence length="242" mass="26004">MSKPELTITAETLLSVHGLEAWYGKSHILHGVNLEVKRGEIVSLLGRNGAGRSTLLKAIMGAVTTKGEVAFSGLALGGQKPHKIAHAGIGYVPESRDVFPDLTVRENLILGLKPKGEGRWSMEEIFDLFPVLRTRAETNAGSLSGGEQQMLTICRTLIGDPDLIMVDEPTEGLAPKMVAAVGALLEQIAAKGVSILLVEQKLVIALDISHRLYVMGHGEIVFEGTPQGLMDAPDVRAEWLEV</sequence>
<dbReference type="PANTHER" id="PTHR43820:SF4">
    <property type="entry name" value="HIGH-AFFINITY BRANCHED-CHAIN AMINO ACID TRANSPORT ATP-BINDING PROTEIN LIVF"/>
    <property type="match status" value="1"/>
</dbReference>
<dbReference type="GO" id="GO:0015658">
    <property type="term" value="F:branched-chain amino acid transmembrane transporter activity"/>
    <property type="evidence" value="ECO:0007669"/>
    <property type="project" value="TreeGrafter"/>
</dbReference>
<dbReference type="InterPro" id="IPR003439">
    <property type="entry name" value="ABC_transporter-like_ATP-bd"/>
</dbReference>
<keyword evidence="7" id="KW-0614">Plasmid</keyword>
<dbReference type="InterPro" id="IPR017871">
    <property type="entry name" value="ABC_transporter-like_CS"/>
</dbReference>
<evidence type="ECO:0000256" key="4">
    <source>
        <dbReference type="ARBA" id="ARBA00022840"/>
    </source>
</evidence>
<dbReference type="Gene3D" id="3.40.50.300">
    <property type="entry name" value="P-loop containing nucleotide triphosphate hydrolases"/>
    <property type="match status" value="1"/>
</dbReference>
<dbReference type="SUPFAM" id="SSF52540">
    <property type="entry name" value="P-loop containing nucleoside triphosphate hydrolases"/>
    <property type="match status" value="1"/>
</dbReference>
<evidence type="ECO:0000256" key="1">
    <source>
        <dbReference type="ARBA" id="ARBA00005417"/>
    </source>
</evidence>
<dbReference type="InterPro" id="IPR052156">
    <property type="entry name" value="BCAA_Transport_ATP-bd_LivF"/>
</dbReference>
<dbReference type="SMART" id="SM00382">
    <property type="entry name" value="AAA"/>
    <property type="match status" value="1"/>
</dbReference>
<dbReference type="RefSeq" id="WP_107717483.1">
    <property type="nucleotide sequence ID" value="NZ_CAXBOP010000004.1"/>
</dbReference>
<reference evidence="7 8" key="1">
    <citation type="submission" date="2018-03" db="EMBL/GenBank/DDBJ databases">
        <title>The Complete Genome of Celeribacter baekdonensis strain LH4, a Thiosulfate-Oxidizing Alphaproteobacterium Isolated from Gulf of Mexico Continental Slope Sediments.</title>
        <authorList>
            <person name="Flood B.E."/>
            <person name="Bailey J.V."/>
            <person name="Leprich D."/>
        </authorList>
    </citation>
    <scope>NUCLEOTIDE SEQUENCE [LARGE SCALE GENOMIC DNA]</scope>
    <source>
        <strain evidence="7 8">LH4</strain>
        <plasmid evidence="8">Plasmid pcblh4a</plasmid>
    </source>
</reference>
<organism evidence="7 8">
    <name type="scientific">Celeribacter baekdonensis</name>
    <dbReference type="NCBI Taxonomy" id="875171"/>
    <lineage>
        <taxon>Bacteria</taxon>
        <taxon>Pseudomonadati</taxon>
        <taxon>Pseudomonadota</taxon>
        <taxon>Alphaproteobacteria</taxon>
        <taxon>Rhodobacterales</taxon>
        <taxon>Roseobacteraceae</taxon>
        <taxon>Celeribacter</taxon>
    </lineage>
</organism>
<feature type="domain" description="ABC transporter" evidence="6">
    <location>
        <begin position="14"/>
        <end position="242"/>
    </location>
</feature>
<accession>A0A2R4LXY7</accession>
<proteinExistence type="inferred from homology"/>
<comment type="similarity">
    <text evidence="1">Belongs to the ABC transporter superfamily.</text>
</comment>
<evidence type="ECO:0000256" key="5">
    <source>
        <dbReference type="ARBA" id="ARBA00022970"/>
    </source>
</evidence>
<dbReference type="EMBL" id="CP028472">
    <property type="protein sequence ID" value="AVW89748.1"/>
    <property type="molecule type" value="Genomic_DNA"/>
</dbReference>
<gene>
    <name evidence="7" type="ORF">DA792_00640</name>
</gene>
<evidence type="ECO:0000313" key="7">
    <source>
        <dbReference type="EMBL" id="AVW89748.1"/>
    </source>
</evidence>
<evidence type="ECO:0000256" key="3">
    <source>
        <dbReference type="ARBA" id="ARBA00022741"/>
    </source>
</evidence>
<dbReference type="PANTHER" id="PTHR43820">
    <property type="entry name" value="HIGH-AFFINITY BRANCHED-CHAIN AMINO ACID TRANSPORT ATP-BINDING PROTEIN LIVF"/>
    <property type="match status" value="1"/>
</dbReference>
<evidence type="ECO:0000313" key="8">
    <source>
        <dbReference type="Proteomes" id="UP000241447"/>
    </source>
</evidence>
<name>A0A2R4LXY7_9RHOB</name>
<dbReference type="InterPro" id="IPR027417">
    <property type="entry name" value="P-loop_NTPase"/>
</dbReference>
<dbReference type="GO" id="GO:0015807">
    <property type="term" value="P:L-amino acid transport"/>
    <property type="evidence" value="ECO:0007669"/>
    <property type="project" value="TreeGrafter"/>
</dbReference>
<dbReference type="GO" id="GO:0016887">
    <property type="term" value="F:ATP hydrolysis activity"/>
    <property type="evidence" value="ECO:0007669"/>
    <property type="project" value="InterPro"/>
</dbReference>
<dbReference type="PROSITE" id="PS00211">
    <property type="entry name" value="ABC_TRANSPORTER_1"/>
    <property type="match status" value="1"/>
</dbReference>
<keyword evidence="2" id="KW-0813">Transport</keyword>
<dbReference type="InterPro" id="IPR003593">
    <property type="entry name" value="AAA+_ATPase"/>
</dbReference>
<dbReference type="Proteomes" id="UP000241447">
    <property type="component" value="Plasmid pCBLh4a"/>
</dbReference>
<keyword evidence="5" id="KW-0029">Amino-acid transport</keyword>
<keyword evidence="3" id="KW-0547">Nucleotide-binding</keyword>
<dbReference type="KEGG" id="cbak:DA792_00640"/>
<evidence type="ECO:0000256" key="2">
    <source>
        <dbReference type="ARBA" id="ARBA00022448"/>
    </source>
</evidence>
<protein>
    <submittedName>
        <fullName evidence="7">ABC transporter ATP-binding protein</fullName>
    </submittedName>
</protein>
<dbReference type="Pfam" id="PF00005">
    <property type="entry name" value="ABC_tran"/>
    <property type="match status" value="1"/>
</dbReference>
<dbReference type="PROSITE" id="PS50893">
    <property type="entry name" value="ABC_TRANSPORTER_2"/>
    <property type="match status" value="1"/>
</dbReference>
<evidence type="ECO:0000259" key="6">
    <source>
        <dbReference type="PROSITE" id="PS50893"/>
    </source>
</evidence>